<accession>A0ABX0P6X6</accession>
<proteinExistence type="predicted"/>
<protein>
    <submittedName>
        <fullName evidence="1">Uncharacterized protein</fullName>
    </submittedName>
</protein>
<name>A0ABX0P6X6_9BURK</name>
<evidence type="ECO:0000313" key="2">
    <source>
        <dbReference type="Proteomes" id="UP000716322"/>
    </source>
</evidence>
<gene>
    <name evidence="1" type="ORF">HAV22_00065</name>
</gene>
<dbReference type="Proteomes" id="UP000716322">
    <property type="component" value="Unassembled WGS sequence"/>
</dbReference>
<keyword evidence="2" id="KW-1185">Reference proteome</keyword>
<evidence type="ECO:0000313" key="1">
    <source>
        <dbReference type="EMBL" id="NIA52045.1"/>
    </source>
</evidence>
<dbReference type="RefSeq" id="WP_166855279.1">
    <property type="nucleotide sequence ID" value="NZ_JAAQOM010000001.1"/>
</dbReference>
<organism evidence="1 2">
    <name type="scientific">Telluria antibiotica</name>
    <dbReference type="NCBI Taxonomy" id="2717319"/>
    <lineage>
        <taxon>Bacteria</taxon>
        <taxon>Pseudomonadati</taxon>
        <taxon>Pseudomonadota</taxon>
        <taxon>Betaproteobacteria</taxon>
        <taxon>Burkholderiales</taxon>
        <taxon>Oxalobacteraceae</taxon>
        <taxon>Telluria group</taxon>
        <taxon>Telluria</taxon>
    </lineage>
</organism>
<sequence length="101" mass="11054">MPTRYILDVCDTSGAHKPIASFESDAPFHAVAVGERFDDIGWNRVDGVGLVASPERPRRYTVHSIKHLVYPTTQGLVVKYCLNLSPFDGPSSPVWGDQGSP</sequence>
<reference evidence="1 2" key="1">
    <citation type="submission" date="2020-03" db="EMBL/GenBank/DDBJ databases">
        <title>Genome sequence of strain Massilia sp. TW-1.</title>
        <authorList>
            <person name="Chaudhary D.K."/>
        </authorList>
    </citation>
    <scope>NUCLEOTIDE SEQUENCE [LARGE SCALE GENOMIC DNA]</scope>
    <source>
        <strain evidence="1 2">TW-1</strain>
    </source>
</reference>
<comment type="caution">
    <text evidence="1">The sequence shown here is derived from an EMBL/GenBank/DDBJ whole genome shotgun (WGS) entry which is preliminary data.</text>
</comment>
<dbReference type="EMBL" id="JAAQOM010000001">
    <property type="protein sequence ID" value="NIA52045.1"/>
    <property type="molecule type" value="Genomic_DNA"/>
</dbReference>